<dbReference type="AlphaFoldDB" id="G6XFU4"/>
<dbReference type="STRING" id="1088869.GMO_03590"/>
<dbReference type="Pfam" id="PF07542">
    <property type="entry name" value="ATP12"/>
    <property type="match status" value="1"/>
</dbReference>
<proteinExistence type="inferred from homology"/>
<evidence type="ECO:0000256" key="1">
    <source>
        <dbReference type="ARBA" id="ARBA00008231"/>
    </source>
</evidence>
<dbReference type="Gene3D" id="3.30.2180.10">
    <property type="entry name" value="ATP12-like"/>
    <property type="match status" value="1"/>
</dbReference>
<organism evidence="5 6">
    <name type="scientific">Gluconobacter morbifer G707</name>
    <dbReference type="NCBI Taxonomy" id="1088869"/>
    <lineage>
        <taxon>Bacteria</taxon>
        <taxon>Pseudomonadati</taxon>
        <taxon>Pseudomonadota</taxon>
        <taxon>Alphaproteobacteria</taxon>
        <taxon>Acetobacterales</taxon>
        <taxon>Acetobacteraceae</taxon>
        <taxon>Gluconobacter</taxon>
    </lineage>
</organism>
<sequence>MHKRFWKTVSVEEADGRFQPVLDGRPIRLPQGHVLSVPTRALAQGIAAEWGRIAEGASFTPDSLPLTRIAGTMVERISPDPAAARQALLELGVDDGLCYRTASSPVTDRVFDWLKGKEIFPNVTDGLMPVAQSGFYMAGLRQLLARQDDVGLAALGVLAPALGSLLLALALVAGVVSEGDAVSLANADEEKQLTVWGRDDELIRTMTNRVTDVREGLQFLAFGQQK</sequence>
<dbReference type="PANTHER" id="PTHR21013:SF10">
    <property type="entry name" value="ATP SYNTHASE MITOCHONDRIAL F1 COMPLEX ASSEMBLY FACTOR 2"/>
    <property type="match status" value="1"/>
</dbReference>
<dbReference type="RefSeq" id="WP_008850509.1">
    <property type="nucleotide sequence ID" value="NZ_AGQV01000001.1"/>
</dbReference>
<feature type="transmembrane region" description="Helical" evidence="4">
    <location>
        <begin position="150"/>
        <end position="176"/>
    </location>
</feature>
<dbReference type="InterPro" id="IPR023335">
    <property type="entry name" value="ATP12_ortho_dom_sf"/>
</dbReference>
<dbReference type="PANTHER" id="PTHR21013">
    <property type="entry name" value="ATP SYNTHASE MITOCHONDRIAL F1 COMPLEX ASSEMBLY FACTOR 2/ATP12 PROTEIN, MITOCHONDRIAL PRECURSOR"/>
    <property type="match status" value="1"/>
</dbReference>
<evidence type="ECO:0000256" key="3">
    <source>
        <dbReference type="ARBA" id="ARBA00023186"/>
    </source>
</evidence>
<protein>
    <recommendedName>
        <fullName evidence="7">ATP12 chaperone protein</fullName>
    </recommendedName>
</protein>
<keyword evidence="3" id="KW-0143">Chaperone</keyword>
<gene>
    <name evidence="5" type="ORF">GMO_03590</name>
</gene>
<dbReference type="SUPFAM" id="SSF160909">
    <property type="entry name" value="ATP12-like"/>
    <property type="match status" value="1"/>
</dbReference>
<dbReference type="PATRIC" id="fig|1088869.3.peg.361"/>
<keyword evidence="4" id="KW-1133">Transmembrane helix</keyword>
<dbReference type="InterPro" id="IPR011419">
    <property type="entry name" value="ATP12_ATP_synth-F1-assembly"/>
</dbReference>
<dbReference type="eggNOG" id="COG5387">
    <property type="taxonomic scope" value="Bacteria"/>
</dbReference>
<accession>G6XFU4</accession>
<dbReference type="EMBL" id="AGQV01000001">
    <property type="protein sequence ID" value="EHH69052.1"/>
    <property type="molecule type" value="Genomic_DNA"/>
</dbReference>
<dbReference type="GO" id="GO:0043461">
    <property type="term" value="P:proton-transporting ATP synthase complex assembly"/>
    <property type="evidence" value="ECO:0007669"/>
    <property type="project" value="InterPro"/>
</dbReference>
<keyword evidence="4" id="KW-0812">Transmembrane</keyword>
<name>G6XFU4_9PROT</name>
<dbReference type="InterPro" id="IPR042272">
    <property type="entry name" value="ATP12_ATP_synth-F1-assembly_N"/>
</dbReference>
<reference evidence="5 6" key="1">
    <citation type="submission" date="2011-10" db="EMBL/GenBank/DDBJ databases">
        <title>Genome sequence of Gluconobacter morbifer G707, isolated from Drosophila gut.</title>
        <authorList>
            <person name="Lee W.-J."/>
            <person name="Kim E.-K."/>
        </authorList>
    </citation>
    <scope>NUCLEOTIDE SEQUENCE [LARGE SCALE GENOMIC DNA]</scope>
    <source>
        <strain evidence="5 6">G707</strain>
    </source>
</reference>
<keyword evidence="2" id="KW-0809">Transit peptide</keyword>
<dbReference type="Gene3D" id="1.10.3580.10">
    <property type="entry name" value="ATP12 ATPase"/>
    <property type="match status" value="1"/>
</dbReference>
<keyword evidence="6" id="KW-1185">Reference proteome</keyword>
<evidence type="ECO:0000256" key="2">
    <source>
        <dbReference type="ARBA" id="ARBA00022946"/>
    </source>
</evidence>
<evidence type="ECO:0000313" key="5">
    <source>
        <dbReference type="EMBL" id="EHH69052.1"/>
    </source>
</evidence>
<evidence type="ECO:0008006" key="7">
    <source>
        <dbReference type="Google" id="ProtNLM"/>
    </source>
</evidence>
<dbReference type="Proteomes" id="UP000004949">
    <property type="component" value="Unassembled WGS sequence"/>
</dbReference>
<comment type="similarity">
    <text evidence="1">Belongs to the ATP12 family.</text>
</comment>
<keyword evidence="4" id="KW-0472">Membrane</keyword>
<comment type="caution">
    <text evidence="5">The sequence shown here is derived from an EMBL/GenBank/DDBJ whole genome shotgun (WGS) entry which is preliminary data.</text>
</comment>
<evidence type="ECO:0000256" key="4">
    <source>
        <dbReference type="SAM" id="Phobius"/>
    </source>
</evidence>
<evidence type="ECO:0000313" key="6">
    <source>
        <dbReference type="Proteomes" id="UP000004949"/>
    </source>
</evidence>